<comment type="pathway">
    <text evidence="1">Protein modification; protein ubiquitination.</text>
</comment>
<evidence type="ECO:0000256" key="4">
    <source>
        <dbReference type="ARBA" id="ARBA00022737"/>
    </source>
</evidence>
<evidence type="ECO:0008006" key="14">
    <source>
        <dbReference type="Google" id="ProtNLM"/>
    </source>
</evidence>
<keyword evidence="4" id="KW-0677">Repeat</keyword>
<reference evidence="12" key="1">
    <citation type="submission" date="2023-08" db="EMBL/GenBank/DDBJ databases">
        <authorList>
            <person name="Chen Y."/>
            <person name="Shah S."/>
            <person name="Dougan E. K."/>
            <person name="Thang M."/>
            <person name="Chan C."/>
        </authorList>
    </citation>
    <scope>NUCLEOTIDE SEQUENCE</scope>
</reference>
<dbReference type="GO" id="GO:0008270">
    <property type="term" value="F:zinc ion binding"/>
    <property type="evidence" value="ECO:0007669"/>
    <property type="project" value="UniProtKB-KW"/>
</dbReference>
<evidence type="ECO:0000256" key="2">
    <source>
        <dbReference type="ARBA" id="ARBA00022679"/>
    </source>
</evidence>
<keyword evidence="13" id="KW-1185">Reference proteome</keyword>
<dbReference type="PANTHER" id="PTHR22770:SF13">
    <property type="entry name" value="RING-TYPE DOMAIN-CONTAINING PROTEIN"/>
    <property type="match status" value="1"/>
</dbReference>
<dbReference type="PANTHER" id="PTHR22770">
    <property type="entry name" value="UBIQUITIN CONJUGATING ENZYME 7 INTERACTING PROTEIN-RELATED"/>
    <property type="match status" value="1"/>
</dbReference>
<evidence type="ECO:0000259" key="10">
    <source>
        <dbReference type="PROSITE" id="PS50135"/>
    </source>
</evidence>
<dbReference type="Pfam" id="PF00569">
    <property type="entry name" value="ZZ"/>
    <property type="match status" value="1"/>
</dbReference>
<evidence type="ECO:0000313" key="13">
    <source>
        <dbReference type="Proteomes" id="UP001178507"/>
    </source>
</evidence>
<dbReference type="PROSITE" id="PS51873">
    <property type="entry name" value="TRIAD"/>
    <property type="match status" value="1"/>
</dbReference>
<keyword evidence="7" id="KW-0862">Zinc</keyword>
<dbReference type="InterPro" id="IPR002867">
    <property type="entry name" value="IBR_dom"/>
</dbReference>
<proteinExistence type="predicted"/>
<dbReference type="Proteomes" id="UP001178507">
    <property type="component" value="Unassembled WGS sequence"/>
</dbReference>
<dbReference type="SUPFAM" id="SSF57850">
    <property type="entry name" value="RING/U-box"/>
    <property type="match status" value="4"/>
</dbReference>
<evidence type="ECO:0000256" key="7">
    <source>
        <dbReference type="ARBA" id="ARBA00022833"/>
    </source>
</evidence>
<protein>
    <recommendedName>
        <fullName evidence="14">RBR-type E3 ubiquitin transferase</fullName>
    </recommendedName>
</protein>
<evidence type="ECO:0000256" key="3">
    <source>
        <dbReference type="ARBA" id="ARBA00022723"/>
    </source>
</evidence>
<dbReference type="SMART" id="SM00184">
    <property type="entry name" value="RING"/>
    <property type="match status" value="1"/>
</dbReference>
<dbReference type="GO" id="GO:0097039">
    <property type="term" value="P:protein linear polyubiquitination"/>
    <property type="evidence" value="ECO:0007669"/>
    <property type="project" value="TreeGrafter"/>
</dbReference>
<keyword evidence="6" id="KW-0833">Ubl conjugation pathway</keyword>
<dbReference type="InterPro" id="IPR051628">
    <property type="entry name" value="LUBAC_E3_Ligases"/>
</dbReference>
<dbReference type="Gene3D" id="3.30.60.90">
    <property type="match status" value="1"/>
</dbReference>
<sequence length="920" mass="101951">MDVGSPPGGRVALPDRWVRQAQWPDWQHPANQVPYMAQGVQQDLPRNLCIQLRLRQHVAPYQPGHHIAYWCRSRQTWTLGYVLRVLPQGPIQISCRPHWVSVAEQHALLRRVRHTELTPVPVAAAPISAPTPDRAALLDLPRVGDFVRFHWRGDWTRCTVQSTGPGDTVQISWQPSGEPYRYTARVRLQLLRADQIEDVEVQELRQLGQRLQEATRENPIPDHKIPQALDALALPGLRTPFRFGLRSLKKFLGCGRTPEHQVAVRIQSANLEGLRAALERIGAHTPGLVCNVKVGPPARLRAGKVRSKHTEAADGGLRPTWRGGDIVYKEDASELALCVHICAGYNSFGLVKQSTLLAVAEMEIPPGRHCHRLQLFSTLDSTQPSSGPLILSLETTRLQVHRGIKCASCRVSPIVGDRFKCLDCRNADLCADCYAVRASVHAKHELVLVDNVDVQRSSRPMSQPFLSARCFPPSEPGHVFQEACMRELAGDDAFIPLSRTSNVSFGLDCVPDDENPSNLLVEHIRAGSAAAAWNQEGALSGGNFMLVGDELRSVNDIEGSEAMLLELGQALEVVLRIARPTRRARAVLEVTGSDTQAALDILMGDCAVSALHLNSKPEACTICADLHARGGALRLRPCGHGWFCKGCLQQWAAVQLGEGRSSIHCPVPDCRHPIGHRQLQAVLSVSDFGRFVRRSVENLCLADESFIACPTPDCPYRAWIGDDDLSRLICEICHMESCIRCGASPFHHGLSCEEEARRQTLLTSGLQRLVPRVQSCLRQALFRNCPGCAVPIERQDACCHMTCSHCSTEFSWVCGCLYDICRTAHNCMSGSIYLHEILAPELRLRHLPETDQNASDLFLELRAAHLLAQVRAEVGDLTWETLRQQHPDLLQNVIRGARSIPWDNTAVLARLQIALPHAFP</sequence>
<accession>A0AA36NIH0</accession>
<evidence type="ECO:0000259" key="9">
    <source>
        <dbReference type="PROSITE" id="PS50089"/>
    </source>
</evidence>
<evidence type="ECO:0000256" key="8">
    <source>
        <dbReference type="PROSITE-ProRule" id="PRU00228"/>
    </source>
</evidence>
<dbReference type="SMART" id="SM00647">
    <property type="entry name" value="IBR"/>
    <property type="match status" value="1"/>
</dbReference>
<feature type="domain" description="ZZ-type" evidence="10">
    <location>
        <begin position="401"/>
        <end position="454"/>
    </location>
</feature>
<dbReference type="EMBL" id="CAUJNA010003501">
    <property type="protein sequence ID" value="CAJ1403553.1"/>
    <property type="molecule type" value="Genomic_DNA"/>
</dbReference>
<dbReference type="InterPro" id="IPR001841">
    <property type="entry name" value="Znf_RING"/>
</dbReference>
<dbReference type="Gene3D" id="3.30.40.10">
    <property type="entry name" value="Zinc/RING finger domain, C3HC4 (zinc finger)"/>
    <property type="match status" value="1"/>
</dbReference>
<dbReference type="GO" id="GO:0043130">
    <property type="term" value="F:ubiquitin binding"/>
    <property type="evidence" value="ECO:0007669"/>
    <property type="project" value="TreeGrafter"/>
</dbReference>
<feature type="domain" description="RING-type" evidence="11">
    <location>
        <begin position="616"/>
        <end position="831"/>
    </location>
</feature>
<dbReference type="InterPro" id="IPR043145">
    <property type="entry name" value="Znf_ZZ_sf"/>
</dbReference>
<dbReference type="GO" id="GO:0043161">
    <property type="term" value="P:proteasome-mediated ubiquitin-dependent protein catabolic process"/>
    <property type="evidence" value="ECO:0007669"/>
    <property type="project" value="TreeGrafter"/>
</dbReference>
<keyword evidence="2" id="KW-0808">Transferase</keyword>
<organism evidence="12 13">
    <name type="scientific">Effrenium voratum</name>
    <dbReference type="NCBI Taxonomy" id="2562239"/>
    <lineage>
        <taxon>Eukaryota</taxon>
        <taxon>Sar</taxon>
        <taxon>Alveolata</taxon>
        <taxon>Dinophyceae</taxon>
        <taxon>Suessiales</taxon>
        <taxon>Symbiodiniaceae</taxon>
        <taxon>Effrenium</taxon>
    </lineage>
</organism>
<dbReference type="InterPro" id="IPR000433">
    <property type="entry name" value="Znf_ZZ"/>
</dbReference>
<dbReference type="GO" id="GO:0000151">
    <property type="term" value="C:ubiquitin ligase complex"/>
    <property type="evidence" value="ECO:0007669"/>
    <property type="project" value="TreeGrafter"/>
</dbReference>
<dbReference type="GO" id="GO:0004842">
    <property type="term" value="F:ubiquitin-protein transferase activity"/>
    <property type="evidence" value="ECO:0007669"/>
    <property type="project" value="TreeGrafter"/>
</dbReference>
<gene>
    <name evidence="12" type="ORF">EVOR1521_LOCUS26205</name>
</gene>
<keyword evidence="5 8" id="KW-0863">Zinc-finger</keyword>
<dbReference type="CDD" id="cd20335">
    <property type="entry name" value="BRcat_RBR"/>
    <property type="match status" value="1"/>
</dbReference>
<evidence type="ECO:0000259" key="11">
    <source>
        <dbReference type="PROSITE" id="PS51873"/>
    </source>
</evidence>
<dbReference type="SMART" id="SM00291">
    <property type="entry name" value="ZnF_ZZ"/>
    <property type="match status" value="1"/>
</dbReference>
<dbReference type="PROSITE" id="PS50089">
    <property type="entry name" value="ZF_RING_2"/>
    <property type="match status" value="1"/>
</dbReference>
<name>A0AA36NIH0_9DINO</name>
<evidence type="ECO:0000256" key="6">
    <source>
        <dbReference type="ARBA" id="ARBA00022786"/>
    </source>
</evidence>
<evidence type="ECO:0000313" key="12">
    <source>
        <dbReference type="EMBL" id="CAJ1403553.1"/>
    </source>
</evidence>
<dbReference type="Gene3D" id="1.20.120.1750">
    <property type="match status" value="1"/>
</dbReference>
<feature type="domain" description="RING-type" evidence="9">
    <location>
        <begin position="620"/>
        <end position="667"/>
    </location>
</feature>
<evidence type="ECO:0000256" key="5">
    <source>
        <dbReference type="ARBA" id="ARBA00022771"/>
    </source>
</evidence>
<dbReference type="InterPro" id="IPR044066">
    <property type="entry name" value="TRIAD_supradom"/>
</dbReference>
<keyword evidence="3" id="KW-0479">Metal-binding</keyword>
<evidence type="ECO:0000256" key="1">
    <source>
        <dbReference type="ARBA" id="ARBA00004906"/>
    </source>
</evidence>
<dbReference type="Pfam" id="PF01485">
    <property type="entry name" value="IBR"/>
    <property type="match status" value="1"/>
</dbReference>
<dbReference type="PROSITE" id="PS50135">
    <property type="entry name" value="ZF_ZZ_2"/>
    <property type="match status" value="1"/>
</dbReference>
<comment type="caution">
    <text evidence="12">The sequence shown here is derived from an EMBL/GenBank/DDBJ whole genome shotgun (WGS) entry which is preliminary data.</text>
</comment>
<dbReference type="AlphaFoldDB" id="A0AA36NIH0"/>
<dbReference type="CDD" id="cd20336">
    <property type="entry name" value="Rcat_RBR"/>
    <property type="match status" value="1"/>
</dbReference>
<dbReference type="InterPro" id="IPR013083">
    <property type="entry name" value="Znf_RING/FYVE/PHD"/>
</dbReference>